<dbReference type="Pfam" id="PF10009">
    <property type="entry name" value="DUF2252"/>
    <property type="match status" value="1"/>
</dbReference>
<keyword evidence="2" id="KW-1185">Reference proteome</keyword>
<dbReference type="PANTHER" id="PTHR39441:SF1">
    <property type="entry name" value="DUF2252 DOMAIN-CONTAINING PROTEIN"/>
    <property type="match status" value="1"/>
</dbReference>
<dbReference type="STRING" id="1612308.SAMN05444581_108163"/>
<dbReference type="RefSeq" id="WP_091682157.1">
    <property type="nucleotide sequence ID" value="NZ_FOSN01000008.1"/>
</dbReference>
<accession>A0A1I3ZU41</accession>
<dbReference type="EMBL" id="FOSN01000008">
    <property type="protein sequence ID" value="SFK47568.1"/>
    <property type="molecule type" value="Genomic_DNA"/>
</dbReference>
<organism evidence="1 2">
    <name type="scientific">Methylocapsa palsarum</name>
    <dbReference type="NCBI Taxonomy" id="1612308"/>
    <lineage>
        <taxon>Bacteria</taxon>
        <taxon>Pseudomonadati</taxon>
        <taxon>Pseudomonadota</taxon>
        <taxon>Alphaproteobacteria</taxon>
        <taxon>Hyphomicrobiales</taxon>
        <taxon>Beijerinckiaceae</taxon>
        <taxon>Methylocapsa</taxon>
    </lineage>
</organism>
<gene>
    <name evidence="1" type="ORF">SAMN05444581_108163</name>
</gene>
<protein>
    <submittedName>
        <fullName evidence="1">Uncharacterized conserved protein, DUF2252 family</fullName>
    </submittedName>
</protein>
<evidence type="ECO:0000313" key="2">
    <source>
        <dbReference type="Proteomes" id="UP000198755"/>
    </source>
</evidence>
<dbReference type="Proteomes" id="UP000198755">
    <property type="component" value="Unassembled WGS sequence"/>
</dbReference>
<dbReference type="InterPro" id="IPR018721">
    <property type="entry name" value="DUF2252"/>
</dbReference>
<sequence>MTEPPNTAAGARATRQERYVLGRKLRQRVARESHAQCPPAESRDPIAILTETDGARLSELLPIRYQRMAKSPFTFLRGAAAVMAHDLSGQASIGAHVQACGDCHLLNFGVFNTPESQILFDINDFDETLPGVDFAVDVKRLAASVAVAARDAGGSDRKAKSLARAAVESYREFILELAAKSPLQIWHTRMEIDRELELVGDDKLRGKLRSTIVKAKKDLDADDNFPHLAASKNGIASIENRPPLIYHFPAGADKDQTIKARTVFSIYRHSLLPERRALAEHYDLRDVAMKVVGVGSVGTFCAIGLFMSADSEPLFLQVKQALPSVLEKIAAPPAGWVNQGSRVADGQRALQAASDIFLSWTLDEKTNRFFYVRQLKNRRLGSIGEIIEAKALDVYANLCGRTLARAHARTGDPALIAGYMGKSAVFDDAIAAFAMAYAKQTDYDHACLVAALDPRTGLPTRTLERGAQGH</sequence>
<dbReference type="OrthoDB" id="1491115at2"/>
<name>A0A1I3ZU41_9HYPH</name>
<proteinExistence type="predicted"/>
<dbReference type="AlphaFoldDB" id="A0A1I3ZU41"/>
<reference evidence="1 2" key="1">
    <citation type="submission" date="2016-10" db="EMBL/GenBank/DDBJ databases">
        <authorList>
            <person name="de Groot N.N."/>
        </authorList>
    </citation>
    <scope>NUCLEOTIDE SEQUENCE [LARGE SCALE GENOMIC DNA]</scope>
    <source>
        <strain evidence="1 2">NE2</strain>
    </source>
</reference>
<dbReference type="PANTHER" id="PTHR39441">
    <property type="entry name" value="DUF2252 DOMAIN-CONTAINING PROTEIN"/>
    <property type="match status" value="1"/>
</dbReference>
<evidence type="ECO:0000313" key="1">
    <source>
        <dbReference type="EMBL" id="SFK47568.1"/>
    </source>
</evidence>